<gene>
    <name evidence="2" type="ORF">C1SCF055_LOCUS42726</name>
</gene>
<protein>
    <recommendedName>
        <fullName evidence="5">ISXO2-like transposase domain-containing protein</fullName>
    </recommendedName>
</protein>
<evidence type="ECO:0008006" key="5">
    <source>
        <dbReference type="Google" id="ProtNLM"/>
    </source>
</evidence>
<organism evidence="2">
    <name type="scientific">Cladocopium goreaui</name>
    <dbReference type="NCBI Taxonomy" id="2562237"/>
    <lineage>
        <taxon>Eukaryota</taxon>
        <taxon>Sar</taxon>
        <taxon>Alveolata</taxon>
        <taxon>Dinophyceae</taxon>
        <taxon>Suessiales</taxon>
        <taxon>Symbiodiniaceae</taxon>
        <taxon>Cladocopium</taxon>
    </lineage>
</organism>
<dbReference type="AlphaFoldDB" id="A0A9P1GNP3"/>
<reference evidence="2" key="1">
    <citation type="submission" date="2022-10" db="EMBL/GenBank/DDBJ databases">
        <authorList>
            <person name="Chen Y."/>
            <person name="Dougan E. K."/>
            <person name="Chan C."/>
            <person name="Rhodes N."/>
            <person name="Thang M."/>
        </authorList>
    </citation>
    <scope>NUCLEOTIDE SEQUENCE</scope>
</reference>
<dbReference type="Proteomes" id="UP001152797">
    <property type="component" value="Unassembled WGS sequence"/>
</dbReference>
<comment type="caution">
    <text evidence="2">The sequence shown here is derived from an EMBL/GenBank/DDBJ whole genome shotgun (WGS) entry which is preliminary data.</text>
</comment>
<accession>A0A9P1GNP3</accession>
<evidence type="ECO:0000313" key="3">
    <source>
        <dbReference type="EMBL" id="CAL4805443.1"/>
    </source>
</evidence>
<dbReference type="EMBL" id="CAMXCT030006678">
    <property type="protein sequence ID" value="CAL4805443.1"/>
    <property type="molecule type" value="Genomic_DNA"/>
</dbReference>
<name>A0A9P1GNP3_9DINO</name>
<keyword evidence="4" id="KW-1185">Reference proteome</keyword>
<reference evidence="3 4" key="2">
    <citation type="submission" date="2024-05" db="EMBL/GenBank/DDBJ databases">
        <authorList>
            <person name="Chen Y."/>
            <person name="Shah S."/>
            <person name="Dougan E. K."/>
            <person name="Thang M."/>
            <person name="Chan C."/>
        </authorList>
    </citation>
    <scope>NUCLEOTIDE SEQUENCE [LARGE SCALE GENOMIC DNA]</scope>
</reference>
<sequence length="732" mass="80409">MPKKIMKAVKNKPQVWPAPKKGKARTFMKSNAPMKKCKPVPYVRHPGVQTKFRKERIHFGVSVQGLISMRPRALFRCLQKNGILLDWRGQTCPHCGAGSLQPLRFFKDRKVWAHKCTAKLCRKYVQPHDFHPIFHHGRGASYTPLGHQAAVLCCALAGVPATSAPVILGMNHKPVSRIYNNLEIARSRHVLQKQKEIHFGARHKWCDVEADEVDIGKEVDLQHKRAKWEQWGGIVERGQPSTLVLFRLPPKTTAVRSPGPGPITKRDWKPIAHKFLENRDVILHTDGAKTYKMKLSGVVHDNVVHKKKQVLVKGKPVWVKPHYTKVWKHKLPNGKSVTVKAGTQIIDRFWGHLRAALKHAPRKAMIFVMVSCLTERSTASEVFLPSSREERLAAQVPQVAVDGETTPAQVPSVFHQRVEYLGLELLRNLLLALLRISSLPQWLGLAPATAVKAPDGLGMAQGWPSAYQSVFGLKDGGPTLNSEDPVRLWALLMDVALEAGRKAVEYLDTLRGQREELHRLLIASSSSGAGDPWLPLSLSLVGVGESTSDGAPPSPRGFSPSHLAMGLTPMAAPHSPGRASPHFGPDTRSNGGVGSQRGKRTLRYKFAARRPHTALGSQLGCATPEGISLIELRKLASSVLELSCMLLCRFCQVTKSGISAPRGPSIGILHGLLSFLHEILSSDSGLDPETVSFLGALHAREQQLGTEAKVLQDAGSQPNPAFDGDAWLLGEA</sequence>
<proteinExistence type="predicted"/>
<feature type="region of interest" description="Disordered" evidence="1">
    <location>
        <begin position="566"/>
        <end position="598"/>
    </location>
</feature>
<dbReference type="EMBL" id="CAMXCT020006678">
    <property type="protein sequence ID" value="CAL1171506.1"/>
    <property type="molecule type" value="Genomic_DNA"/>
</dbReference>
<evidence type="ECO:0000256" key="1">
    <source>
        <dbReference type="SAM" id="MobiDB-lite"/>
    </source>
</evidence>
<evidence type="ECO:0000313" key="2">
    <source>
        <dbReference type="EMBL" id="CAI4018131.1"/>
    </source>
</evidence>
<dbReference type="OrthoDB" id="416076at2759"/>
<dbReference type="EMBL" id="CAMXCT010006678">
    <property type="protein sequence ID" value="CAI4018131.1"/>
    <property type="molecule type" value="Genomic_DNA"/>
</dbReference>
<evidence type="ECO:0000313" key="4">
    <source>
        <dbReference type="Proteomes" id="UP001152797"/>
    </source>
</evidence>